<dbReference type="SUPFAM" id="SSF103473">
    <property type="entry name" value="MFS general substrate transporter"/>
    <property type="match status" value="1"/>
</dbReference>
<comment type="subcellular location">
    <subcellularLocation>
        <location evidence="1">Cell membrane</location>
        <topology evidence="1">Multi-pass membrane protein</topology>
    </subcellularLocation>
</comment>
<feature type="transmembrane region" description="Helical" evidence="8">
    <location>
        <begin position="57"/>
        <end position="75"/>
    </location>
</feature>
<feature type="transmembrane region" description="Helical" evidence="8">
    <location>
        <begin position="291"/>
        <end position="314"/>
    </location>
</feature>
<sequence length="460" mass="51136">MGWLSPLQPSLQSDNSPLGIRPLTTEEISWIGSLPSVSLILGSPFFGYSLNRFGRKLTCLIATVPNLINYILLLYSKNVYVIYLARLIGGFCSSGGFVMCPIYINETSETRMRGLLGGLMGFIIKIGVIFSYVLGSYTSYTTLNLISALPTIFFLICYFWLPESPVYLVTQNKREEAIVALEKLRGSDFKLIEKELNQIDEIIKSDSSAKNISYKCLFTNVATARGLLIVCGMYTFQMLCGYPAIVRYAVNILQNSSSNLSPDVGAIIIAVGQLLACLAGATLIDKLGRKTLVMTSTAIMCINLIIFSGCIFGLSYFETTKYSDVIKTVPTATLILFICGYALGYGSVPFHVAFSNGHPSKFAPRPMLLNFANICVSLLEFVVVKMYPTISVWLGLGPTFLIFVFNCIVGLIFYYFIMIETKNLEFETVHKLLSNKSPRVKNIDKEILKPLRYNNDIENK</sequence>
<keyword evidence="3" id="KW-1003">Cell membrane</keyword>
<dbReference type="GeneID" id="8239597"/>
<reference evidence="10" key="1">
    <citation type="submission" date="2007-04" db="EMBL/GenBank/DDBJ databases">
        <title>Annotation of Pediculus humanus corporis strain USDA.</title>
        <authorList>
            <person name="Kirkness E."/>
            <person name="Hannick L."/>
            <person name="Hass B."/>
            <person name="Bruggner R."/>
            <person name="Lawson D."/>
            <person name="Bidwell S."/>
            <person name="Joardar V."/>
            <person name="Caler E."/>
            <person name="Walenz B."/>
            <person name="Inman J."/>
            <person name="Schobel S."/>
            <person name="Galinsky K."/>
            <person name="Amedeo P."/>
            <person name="Strausberg R."/>
        </authorList>
    </citation>
    <scope>NUCLEOTIDE SEQUENCE</scope>
    <source>
        <strain evidence="10">USDA</strain>
    </source>
</reference>
<feature type="transmembrane region" description="Helical" evidence="8">
    <location>
        <begin position="334"/>
        <end position="355"/>
    </location>
</feature>
<keyword evidence="4 10" id="KW-0762">Sugar transport</keyword>
<dbReference type="EMBL" id="DS235878">
    <property type="protein sequence ID" value="EEB19864.1"/>
    <property type="molecule type" value="Genomic_DNA"/>
</dbReference>
<dbReference type="Pfam" id="PF00083">
    <property type="entry name" value="Sugar_tr"/>
    <property type="match status" value="1"/>
</dbReference>
<dbReference type="FunFam" id="1.20.1250.20:FF:000218">
    <property type="entry name" value="facilitated trehalose transporter Tret1"/>
    <property type="match status" value="1"/>
</dbReference>
<feature type="transmembrane region" description="Helical" evidence="8">
    <location>
        <begin position="28"/>
        <end position="50"/>
    </location>
</feature>
<evidence type="ECO:0000259" key="9">
    <source>
        <dbReference type="PROSITE" id="PS50850"/>
    </source>
</evidence>
<accession>E0W2K8</accession>
<evidence type="ECO:0000256" key="1">
    <source>
        <dbReference type="ARBA" id="ARBA00004651"/>
    </source>
</evidence>
<dbReference type="PANTHER" id="PTHR48021">
    <property type="match status" value="1"/>
</dbReference>
<protein>
    <submittedName>
        <fullName evidence="10 11">Sugar transporter, putative</fullName>
    </submittedName>
</protein>
<dbReference type="VEuPathDB" id="VectorBase:PHUM595410"/>
<dbReference type="PROSITE" id="PS50850">
    <property type="entry name" value="MFS"/>
    <property type="match status" value="1"/>
</dbReference>
<dbReference type="InterPro" id="IPR050549">
    <property type="entry name" value="MFS_Trehalose_Transporter"/>
</dbReference>
<evidence type="ECO:0000256" key="7">
    <source>
        <dbReference type="ARBA" id="ARBA00023136"/>
    </source>
</evidence>
<feature type="transmembrane region" description="Helical" evidence="8">
    <location>
        <begin position="227"/>
        <end position="245"/>
    </location>
</feature>
<dbReference type="AlphaFoldDB" id="E0W2K8"/>
<dbReference type="EMBL" id="AAZO01007257">
    <property type="status" value="NOT_ANNOTATED_CDS"/>
    <property type="molecule type" value="Genomic_DNA"/>
</dbReference>
<feature type="transmembrane region" description="Helical" evidence="8">
    <location>
        <begin position="81"/>
        <end position="103"/>
    </location>
</feature>
<feature type="transmembrane region" description="Helical" evidence="8">
    <location>
        <begin position="115"/>
        <end position="134"/>
    </location>
</feature>
<proteinExistence type="predicted"/>
<dbReference type="HOGENOM" id="CLU_001265_30_5_1"/>
<evidence type="ECO:0000256" key="3">
    <source>
        <dbReference type="ARBA" id="ARBA00022475"/>
    </source>
</evidence>
<dbReference type="PROSITE" id="PS00216">
    <property type="entry name" value="SUGAR_TRANSPORT_1"/>
    <property type="match status" value="1"/>
</dbReference>
<keyword evidence="5 8" id="KW-0812">Transmembrane</keyword>
<dbReference type="GO" id="GO:0022857">
    <property type="term" value="F:transmembrane transporter activity"/>
    <property type="evidence" value="ECO:0007669"/>
    <property type="project" value="InterPro"/>
</dbReference>
<dbReference type="eggNOG" id="KOG0254">
    <property type="taxonomic scope" value="Eukaryota"/>
</dbReference>
<evidence type="ECO:0000256" key="6">
    <source>
        <dbReference type="ARBA" id="ARBA00022989"/>
    </source>
</evidence>
<dbReference type="InterPro" id="IPR036259">
    <property type="entry name" value="MFS_trans_sf"/>
</dbReference>
<feature type="transmembrane region" description="Helical" evidence="8">
    <location>
        <begin position="393"/>
        <end position="417"/>
    </location>
</feature>
<dbReference type="InterPro" id="IPR005828">
    <property type="entry name" value="MFS_sugar_transport-like"/>
</dbReference>
<dbReference type="GO" id="GO:0005886">
    <property type="term" value="C:plasma membrane"/>
    <property type="evidence" value="ECO:0007669"/>
    <property type="project" value="UniProtKB-SubCell"/>
</dbReference>
<keyword evidence="2" id="KW-0813">Transport</keyword>
<feature type="domain" description="Major facilitator superfamily (MFS) profile" evidence="9">
    <location>
        <begin position="1"/>
        <end position="422"/>
    </location>
</feature>
<evidence type="ECO:0000256" key="5">
    <source>
        <dbReference type="ARBA" id="ARBA00022692"/>
    </source>
</evidence>
<organism>
    <name type="scientific">Pediculus humanus subsp. corporis</name>
    <name type="common">Body louse</name>
    <dbReference type="NCBI Taxonomy" id="121224"/>
    <lineage>
        <taxon>Eukaryota</taxon>
        <taxon>Metazoa</taxon>
        <taxon>Ecdysozoa</taxon>
        <taxon>Arthropoda</taxon>
        <taxon>Hexapoda</taxon>
        <taxon>Insecta</taxon>
        <taxon>Pterygota</taxon>
        <taxon>Neoptera</taxon>
        <taxon>Paraneoptera</taxon>
        <taxon>Psocodea</taxon>
        <taxon>Troctomorpha</taxon>
        <taxon>Phthiraptera</taxon>
        <taxon>Anoplura</taxon>
        <taxon>Pediculidae</taxon>
        <taxon>Pediculus</taxon>
    </lineage>
</organism>
<keyword evidence="6 8" id="KW-1133">Transmembrane helix</keyword>
<dbReference type="InterPro" id="IPR005829">
    <property type="entry name" value="Sugar_transporter_CS"/>
</dbReference>
<gene>
    <name evidence="11" type="primary">8239597</name>
    <name evidence="10" type="ORF">Phum_PHUM595410</name>
</gene>
<keyword evidence="7 8" id="KW-0472">Membrane</keyword>
<feature type="transmembrane region" description="Helical" evidence="8">
    <location>
        <begin position="367"/>
        <end position="387"/>
    </location>
</feature>
<dbReference type="Gene3D" id="1.20.1250.20">
    <property type="entry name" value="MFS general substrate transporter like domains"/>
    <property type="match status" value="1"/>
</dbReference>
<evidence type="ECO:0000256" key="8">
    <source>
        <dbReference type="SAM" id="Phobius"/>
    </source>
</evidence>
<dbReference type="RefSeq" id="XP_002432602.1">
    <property type="nucleotide sequence ID" value="XM_002432557.1"/>
</dbReference>
<evidence type="ECO:0000313" key="12">
    <source>
        <dbReference type="Proteomes" id="UP000009046"/>
    </source>
</evidence>
<dbReference type="InterPro" id="IPR020846">
    <property type="entry name" value="MFS_dom"/>
</dbReference>
<name>E0W2K8_PEDHC</name>
<dbReference type="EnsemblMetazoa" id="PHUM595410-RA">
    <property type="protein sequence ID" value="PHUM595410-PA"/>
    <property type="gene ID" value="PHUM595410"/>
</dbReference>
<dbReference type="EMBL" id="AAZO01007255">
    <property type="status" value="NOT_ANNOTATED_CDS"/>
    <property type="molecule type" value="Genomic_DNA"/>
</dbReference>
<feature type="transmembrane region" description="Helical" evidence="8">
    <location>
        <begin position="265"/>
        <end position="284"/>
    </location>
</feature>
<dbReference type="OrthoDB" id="6612291at2759"/>
<dbReference type="OMA" id="CCMIVAT"/>
<dbReference type="CTD" id="8239597"/>
<dbReference type="Proteomes" id="UP000009046">
    <property type="component" value="Unassembled WGS sequence"/>
</dbReference>
<evidence type="ECO:0000313" key="10">
    <source>
        <dbReference type="EMBL" id="EEB19864.1"/>
    </source>
</evidence>
<evidence type="ECO:0000313" key="11">
    <source>
        <dbReference type="EnsemblMetazoa" id="PHUM595410-PA"/>
    </source>
</evidence>
<dbReference type="KEGG" id="phu:Phum_PHUM595410"/>
<keyword evidence="12" id="KW-1185">Reference proteome</keyword>
<dbReference type="InParanoid" id="E0W2K8"/>
<dbReference type="PANTHER" id="PTHR48021:SF1">
    <property type="entry name" value="GH07001P-RELATED"/>
    <property type="match status" value="1"/>
</dbReference>
<reference evidence="10" key="2">
    <citation type="submission" date="2007-04" db="EMBL/GenBank/DDBJ databases">
        <title>The genome of the human body louse.</title>
        <authorList>
            <consortium name="The Human Body Louse Genome Consortium"/>
            <person name="Kirkness E."/>
            <person name="Walenz B."/>
            <person name="Hass B."/>
            <person name="Bruggner R."/>
            <person name="Strausberg R."/>
        </authorList>
    </citation>
    <scope>NUCLEOTIDE SEQUENCE</scope>
    <source>
        <strain evidence="10">USDA</strain>
    </source>
</reference>
<dbReference type="EMBL" id="AAZO01007256">
    <property type="status" value="NOT_ANNOTATED_CDS"/>
    <property type="molecule type" value="Genomic_DNA"/>
</dbReference>
<evidence type="ECO:0000256" key="4">
    <source>
        <dbReference type="ARBA" id="ARBA00022597"/>
    </source>
</evidence>
<evidence type="ECO:0000256" key="2">
    <source>
        <dbReference type="ARBA" id="ARBA00022448"/>
    </source>
</evidence>
<reference evidence="11" key="3">
    <citation type="submission" date="2021-02" db="UniProtKB">
        <authorList>
            <consortium name="EnsemblMetazoa"/>
        </authorList>
    </citation>
    <scope>IDENTIFICATION</scope>
    <source>
        <strain evidence="11">USDA</strain>
    </source>
</reference>
<feature type="transmembrane region" description="Helical" evidence="8">
    <location>
        <begin position="140"/>
        <end position="161"/>
    </location>
</feature>